<dbReference type="Pfam" id="PF04055">
    <property type="entry name" value="Radical_SAM"/>
    <property type="match status" value="1"/>
</dbReference>
<evidence type="ECO:0000256" key="8">
    <source>
        <dbReference type="PIRSR" id="PIRSR004762-2"/>
    </source>
</evidence>
<dbReference type="PROSITE" id="PS51918">
    <property type="entry name" value="RADICAL_SAM"/>
    <property type="match status" value="1"/>
</dbReference>
<dbReference type="EMBL" id="DVFN01000118">
    <property type="protein sequence ID" value="HIQ70310.1"/>
    <property type="molecule type" value="Genomic_DNA"/>
</dbReference>
<comment type="caution">
    <text evidence="10">The sequence shown here is derived from an EMBL/GenBank/DDBJ whole genome shotgun (WGS) entry which is preliminary data.</text>
</comment>
<dbReference type="InterPro" id="IPR007197">
    <property type="entry name" value="rSAM"/>
</dbReference>
<dbReference type="Gene3D" id="3.20.20.70">
    <property type="entry name" value="Aldolase class I"/>
    <property type="match status" value="1"/>
</dbReference>
<dbReference type="AlphaFoldDB" id="A0A9D1CP97"/>
<dbReference type="PIRSF" id="PIRSF004762">
    <property type="entry name" value="CHP00423"/>
    <property type="match status" value="1"/>
</dbReference>
<dbReference type="CDD" id="cd01335">
    <property type="entry name" value="Radical_SAM"/>
    <property type="match status" value="1"/>
</dbReference>
<feature type="binding site" evidence="8">
    <location>
        <position position="162"/>
    </location>
    <ligand>
        <name>S-adenosyl-L-methionine</name>
        <dbReference type="ChEBI" id="CHEBI:59789"/>
    </ligand>
</feature>
<dbReference type="InterPro" id="IPR013785">
    <property type="entry name" value="Aldolase_TIM"/>
</dbReference>
<comment type="cofactor">
    <cofactor evidence="7">
        <name>[4Fe-4S] cluster</name>
        <dbReference type="ChEBI" id="CHEBI:49883"/>
    </cofactor>
    <text evidence="7">Binds 1 [4Fe-4S] cluster. The cluster is coordinated with 3 cysteines and an exchangeable S-adenosyl-L-methionine.</text>
</comment>
<feature type="binding site" evidence="7">
    <location>
        <position position="62"/>
    </location>
    <ligand>
        <name>[4Fe-4S] cluster</name>
        <dbReference type="ChEBI" id="CHEBI:49883"/>
        <note>4Fe-4S-S-AdoMet</note>
    </ligand>
</feature>
<dbReference type="PANTHER" id="PTHR43726:SF1">
    <property type="entry name" value="BIOTIN SYNTHASE"/>
    <property type="match status" value="1"/>
</dbReference>
<keyword evidence="2 7" id="KW-0949">S-adenosyl-L-methionine</keyword>
<keyword evidence="1 7" id="KW-0004">4Fe-4S</keyword>
<dbReference type="InterPro" id="IPR006638">
    <property type="entry name" value="Elp3/MiaA/NifB-like_rSAM"/>
</dbReference>
<dbReference type="GO" id="GO:0042364">
    <property type="term" value="P:water-soluble vitamin biosynthetic process"/>
    <property type="evidence" value="ECO:0007669"/>
    <property type="project" value="UniProtKB-ARBA"/>
</dbReference>
<name>A0A9D1CP97_9FIRM</name>
<dbReference type="GO" id="GO:0051539">
    <property type="term" value="F:4 iron, 4 sulfur cluster binding"/>
    <property type="evidence" value="ECO:0007669"/>
    <property type="project" value="UniProtKB-KW"/>
</dbReference>
<comment type="cofactor">
    <cofactor evidence="6">
        <name>[2Fe-2S] cluster</name>
        <dbReference type="ChEBI" id="CHEBI:190135"/>
    </cofactor>
</comment>
<dbReference type="GO" id="GO:0044272">
    <property type="term" value="P:sulfur compound biosynthetic process"/>
    <property type="evidence" value="ECO:0007669"/>
    <property type="project" value="UniProtKB-ARBA"/>
</dbReference>
<dbReference type="SFLD" id="SFLDS00029">
    <property type="entry name" value="Radical_SAM"/>
    <property type="match status" value="1"/>
</dbReference>
<evidence type="ECO:0000256" key="6">
    <source>
        <dbReference type="ARBA" id="ARBA00034078"/>
    </source>
</evidence>
<keyword evidence="4 7" id="KW-0408">Iron</keyword>
<sequence length="346" mass="39121">MDKLLETLLETRRLTEEQWRELLARRDSLDRAELFDLARAERQRWFGNRVYIRGLIEWTNVCKNNCYYCGLRRDNHRVRRYRLTKEQILACCEAGYRWGFRTFVLQGGEDPGLSPEAVAETVAAITARYPDCAVTLSLGEWEETVYRLWYEAGARRYLLRHETADEGHYRRLHPPELSLRHRMDCLYTLKNLGYQVGAGFMVGSPGQTDETLAKDFCLLQELQPEMVGIGPFLPQHDTPFGREKPGTLEDTLVFLALIRLTLPPVLLPATTALATLDPRGRSLGMEAGANVVMPNLSPPSVRESYALYDGKAATGAEAAEHLADLRAQLAGLEIAIDRGDAPTKQP</sequence>
<evidence type="ECO:0000313" key="11">
    <source>
        <dbReference type="Proteomes" id="UP000886874"/>
    </source>
</evidence>
<dbReference type="InterPro" id="IPR058240">
    <property type="entry name" value="rSAM_sf"/>
</dbReference>
<evidence type="ECO:0000256" key="4">
    <source>
        <dbReference type="ARBA" id="ARBA00023004"/>
    </source>
</evidence>
<dbReference type="SUPFAM" id="SSF102114">
    <property type="entry name" value="Radical SAM enzymes"/>
    <property type="match status" value="1"/>
</dbReference>
<evidence type="ECO:0000313" key="10">
    <source>
        <dbReference type="EMBL" id="HIQ70310.1"/>
    </source>
</evidence>
<gene>
    <name evidence="10" type="primary">hydE</name>
    <name evidence="10" type="ORF">IAA67_08280</name>
</gene>
<dbReference type="NCBIfam" id="TIGR03956">
    <property type="entry name" value="rSAM_HydE"/>
    <property type="match status" value="1"/>
</dbReference>
<evidence type="ECO:0000256" key="1">
    <source>
        <dbReference type="ARBA" id="ARBA00022485"/>
    </source>
</evidence>
<dbReference type="InterPro" id="IPR024021">
    <property type="entry name" value="FeFe-hyd_HydE_rSAM"/>
</dbReference>
<feature type="binding site" evidence="8">
    <location>
        <position position="182"/>
    </location>
    <ligand>
        <name>S-adenosyl-L-methionine</name>
        <dbReference type="ChEBI" id="CHEBI:59789"/>
    </ligand>
</feature>
<evidence type="ECO:0000256" key="3">
    <source>
        <dbReference type="ARBA" id="ARBA00022723"/>
    </source>
</evidence>
<evidence type="ECO:0000256" key="7">
    <source>
        <dbReference type="PIRSR" id="PIRSR004762-1"/>
    </source>
</evidence>
<dbReference type="GO" id="GO:0046872">
    <property type="term" value="F:metal ion binding"/>
    <property type="evidence" value="ECO:0007669"/>
    <property type="project" value="UniProtKB-KW"/>
</dbReference>
<dbReference type="SMART" id="SM00729">
    <property type="entry name" value="Elp3"/>
    <property type="match status" value="1"/>
</dbReference>
<keyword evidence="5 7" id="KW-0411">Iron-sulfur</keyword>
<feature type="domain" description="Radical SAM core" evidence="9">
    <location>
        <begin position="44"/>
        <end position="273"/>
    </location>
</feature>
<feature type="binding site" evidence="7">
    <location>
        <position position="66"/>
    </location>
    <ligand>
        <name>[4Fe-4S] cluster</name>
        <dbReference type="ChEBI" id="CHEBI:49883"/>
        <note>4Fe-4S-S-AdoMet</note>
    </ligand>
</feature>
<dbReference type="PANTHER" id="PTHR43726">
    <property type="entry name" value="3-METHYLORNITHINE SYNTHASE"/>
    <property type="match status" value="1"/>
</dbReference>
<evidence type="ECO:0000256" key="5">
    <source>
        <dbReference type="ARBA" id="ARBA00023014"/>
    </source>
</evidence>
<feature type="binding site" evidence="8">
    <location>
        <position position="233"/>
    </location>
    <ligand>
        <name>S-adenosyl-L-methionine</name>
        <dbReference type="ChEBI" id="CHEBI:59789"/>
    </ligand>
</feature>
<dbReference type="InterPro" id="IPR010722">
    <property type="entry name" value="BATS_dom"/>
</dbReference>
<evidence type="ECO:0000259" key="9">
    <source>
        <dbReference type="PROSITE" id="PS51918"/>
    </source>
</evidence>
<reference evidence="10" key="1">
    <citation type="submission" date="2020-10" db="EMBL/GenBank/DDBJ databases">
        <authorList>
            <person name="Gilroy R."/>
        </authorList>
    </citation>
    <scope>NUCLEOTIDE SEQUENCE</scope>
    <source>
        <strain evidence="10">ChiSjej2B20-13462</strain>
    </source>
</reference>
<accession>A0A9D1CP97</accession>
<dbReference type="SFLD" id="SFLDG01060">
    <property type="entry name" value="BATS_domain_containing"/>
    <property type="match status" value="1"/>
</dbReference>
<reference evidence="10" key="2">
    <citation type="journal article" date="2021" name="PeerJ">
        <title>Extensive microbial diversity within the chicken gut microbiome revealed by metagenomics and culture.</title>
        <authorList>
            <person name="Gilroy R."/>
            <person name="Ravi A."/>
            <person name="Getino M."/>
            <person name="Pursley I."/>
            <person name="Horton D.L."/>
            <person name="Alikhan N.F."/>
            <person name="Baker D."/>
            <person name="Gharbi K."/>
            <person name="Hall N."/>
            <person name="Watson M."/>
            <person name="Adriaenssens E.M."/>
            <person name="Foster-Nyarko E."/>
            <person name="Jarju S."/>
            <person name="Secka A."/>
            <person name="Antonio M."/>
            <person name="Oren A."/>
            <person name="Chaudhuri R.R."/>
            <person name="La Ragione R."/>
            <person name="Hildebrand F."/>
            <person name="Pallen M.J."/>
        </authorList>
    </citation>
    <scope>NUCLEOTIDE SEQUENCE</scope>
    <source>
        <strain evidence="10">ChiSjej2B20-13462</strain>
    </source>
</reference>
<dbReference type="SFLD" id="SFLDF00348">
    <property type="entry name" value="FeFe_hydrogenase_maturase_(Hyd"/>
    <property type="match status" value="1"/>
</dbReference>
<protein>
    <submittedName>
        <fullName evidence="10">[FeFe] hydrogenase H-cluster radical SAM maturase HydE</fullName>
    </submittedName>
</protein>
<organism evidence="10 11">
    <name type="scientific">Candidatus Avoscillospira stercorigallinarum</name>
    <dbReference type="NCBI Taxonomy" id="2840708"/>
    <lineage>
        <taxon>Bacteria</taxon>
        <taxon>Bacillati</taxon>
        <taxon>Bacillota</taxon>
        <taxon>Clostridia</taxon>
        <taxon>Eubacteriales</taxon>
        <taxon>Oscillospiraceae</taxon>
        <taxon>Oscillospiraceae incertae sedis</taxon>
        <taxon>Candidatus Avoscillospira</taxon>
    </lineage>
</organism>
<dbReference type="SMART" id="SM00876">
    <property type="entry name" value="BATS"/>
    <property type="match status" value="1"/>
</dbReference>
<feature type="binding site" evidence="8">
    <location>
        <position position="137"/>
    </location>
    <ligand>
        <name>(3R)-3-methyl-D-ornithine</name>
        <dbReference type="ChEBI" id="CHEBI:64642"/>
    </ligand>
</feature>
<proteinExistence type="predicted"/>
<feature type="binding site" evidence="7">
    <location>
        <position position="69"/>
    </location>
    <ligand>
        <name>[4Fe-4S] cluster</name>
        <dbReference type="ChEBI" id="CHEBI:49883"/>
        <note>4Fe-4S-S-AdoMet</note>
    </ligand>
</feature>
<dbReference type="InterPro" id="IPR034422">
    <property type="entry name" value="HydE/PylB-like"/>
</dbReference>
<dbReference type="GO" id="GO:0016740">
    <property type="term" value="F:transferase activity"/>
    <property type="evidence" value="ECO:0007669"/>
    <property type="project" value="TreeGrafter"/>
</dbReference>
<dbReference type="SFLD" id="SFLDG01280">
    <property type="entry name" value="HydE/PylB-like"/>
    <property type="match status" value="1"/>
</dbReference>
<keyword evidence="3" id="KW-0479">Metal-binding</keyword>
<evidence type="ECO:0000256" key="2">
    <source>
        <dbReference type="ARBA" id="ARBA00022691"/>
    </source>
</evidence>
<dbReference type="Proteomes" id="UP000886874">
    <property type="component" value="Unassembled WGS sequence"/>
</dbReference>